<reference evidence="1 2" key="1">
    <citation type="submission" date="2021-04" db="EMBL/GenBank/DDBJ databases">
        <authorList>
            <person name="Pira H."/>
            <person name="Risdian C."/>
            <person name="Wink J."/>
        </authorList>
    </citation>
    <scope>NUCLEOTIDE SEQUENCE [LARGE SCALE GENOMIC DNA]</scope>
    <source>
        <strain evidence="1 2">WH53</strain>
    </source>
</reference>
<dbReference type="EMBL" id="JAGSOY010000262">
    <property type="protein sequence ID" value="MBU2714408.1"/>
    <property type="molecule type" value="Genomic_DNA"/>
</dbReference>
<comment type="caution">
    <text evidence="1">The sequence shown here is derived from an EMBL/GenBank/DDBJ whole genome shotgun (WGS) entry which is preliminary data.</text>
</comment>
<name>A0ABS5ZKM9_9GAMM</name>
<evidence type="ECO:0000313" key="1">
    <source>
        <dbReference type="EMBL" id="MBU2714408.1"/>
    </source>
</evidence>
<evidence type="ECO:0000313" key="2">
    <source>
        <dbReference type="Proteomes" id="UP000690515"/>
    </source>
</evidence>
<gene>
    <name evidence="1" type="ORF">KCG35_25490</name>
</gene>
<accession>A0ABS5ZKM9</accession>
<dbReference type="RefSeq" id="WP_215822660.1">
    <property type="nucleotide sequence ID" value="NZ_JAGSOY010000262.1"/>
</dbReference>
<sequence length="114" mass="12690">TTQLPRGHAGIGPYGYDLPSSFSDWREIKNFCEDHEQDLSGAKFMYDKLPGSDLRVFIQCSNSDLIVCDLTGQHRGLFYVKGGDFKNYHLINDPLKALDAYFAGAVKGESPSIL</sequence>
<evidence type="ECO:0008006" key="3">
    <source>
        <dbReference type="Google" id="ProtNLM"/>
    </source>
</evidence>
<proteinExistence type="predicted"/>
<dbReference type="Proteomes" id="UP000690515">
    <property type="component" value="Unassembled WGS sequence"/>
</dbReference>
<feature type="non-terminal residue" evidence="1">
    <location>
        <position position="1"/>
    </location>
</feature>
<keyword evidence="2" id="KW-1185">Reference proteome</keyword>
<organism evidence="1 2">
    <name type="scientific">Zooshikella harenae</name>
    <dbReference type="NCBI Taxonomy" id="2827238"/>
    <lineage>
        <taxon>Bacteria</taxon>
        <taxon>Pseudomonadati</taxon>
        <taxon>Pseudomonadota</taxon>
        <taxon>Gammaproteobacteria</taxon>
        <taxon>Oceanospirillales</taxon>
        <taxon>Zooshikellaceae</taxon>
        <taxon>Zooshikella</taxon>
    </lineage>
</organism>
<protein>
    <recommendedName>
        <fullName evidence="3">SMI1/KNR4 family protein</fullName>
    </recommendedName>
</protein>